<evidence type="ECO:0000313" key="2">
    <source>
        <dbReference type="Proteomes" id="UP001221898"/>
    </source>
</evidence>
<reference evidence="1" key="1">
    <citation type="journal article" date="2023" name="Science">
        <title>Genome structures resolve the early diversification of teleost fishes.</title>
        <authorList>
            <person name="Parey E."/>
            <person name="Louis A."/>
            <person name="Montfort J."/>
            <person name="Bouchez O."/>
            <person name="Roques C."/>
            <person name="Iampietro C."/>
            <person name="Lluch J."/>
            <person name="Castinel A."/>
            <person name="Donnadieu C."/>
            <person name="Desvignes T."/>
            <person name="Floi Bucao C."/>
            <person name="Jouanno E."/>
            <person name="Wen M."/>
            <person name="Mejri S."/>
            <person name="Dirks R."/>
            <person name="Jansen H."/>
            <person name="Henkel C."/>
            <person name="Chen W.J."/>
            <person name="Zahm M."/>
            <person name="Cabau C."/>
            <person name="Klopp C."/>
            <person name="Thompson A.W."/>
            <person name="Robinson-Rechavi M."/>
            <person name="Braasch I."/>
            <person name="Lecointre G."/>
            <person name="Bobe J."/>
            <person name="Postlethwait J.H."/>
            <person name="Berthelot C."/>
            <person name="Roest Crollius H."/>
            <person name="Guiguen Y."/>
        </authorList>
    </citation>
    <scope>NUCLEOTIDE SEQUENCE</scope>
    <source>
        <strain evidence="1">NC1722</strain>
    </source>
</reference>
<dbReference type="Proteomes" id="UP001221898">
    <property type="component" value="Unassembled WGS sequence"/>
</dbReference>
<organism evidence="1 2">
    <name type="scientific">Aldrovandia affinis</name>
    <dbReference type="NCBI Taxonomy" id="143900"/>
    <lineage>
        <taxon>Eukaryota</taxon>
        <taxon>Metazoa</taxon>
        <taxon>Chordata</taxon>
        <taxon>Craniata</taxon>
        <taxon>Vertebrata</taxon>
        <taxon>Euteleostomi</taxon>
        <taxon>Actinopterygii</taxon>
        <taxon>Neopterygii</taxon>
        <taxon>Teleostei</taxon>
        <taxon>Notacanthiformes</taxon>
        <taxon>Halosauridae</taxon>
        <taxon>Aldrovandia</taxon>
    </lineage>
</organism>
<dbReference type="EMBL" id="JAINUG010000232">
    <property type="protein sequence ID" value="KAJ8386254.1"/>
    <property type="molecule type" value="Genomic_DNA"/>
</dbReference>
<dbReference type="AlphaFoldDB" id="A0AAD7RL69"/>
<comment type="caution">
    <text evidence="1">The sequence shown here is derived from an EMBL/GenBank/DDBJ whole genome shotgun (WGS) entry which is preliminary data.</text>
</comment>
<protein>
    <submittedName>
        <fullName evidence="1">Uncharacterized protein</fullName>
    </submittedName>
</protein>
<sequence>MNVQILSPSIDYTRVSLSQARDISTGPSASRAPTSALKVSTAACPPEVQLDTSQGTVNKKTARPEILRWKPWCASPVATTNTPASQRP</sequence>
<accession>A0AAD7RL69</accession>
<evidence type="ECO:0000313" key="1">
    <source>
        <dbReference type="EMBL" id="KAJ8386254.1"/>
    </source>
</evidence>
<gene>
    <name evidence="1" type="ORF">AAFF_G00175740</name>
</gene>
<proteinExistence type="predicted"/>
<name>A0AAD7RL69_9TELE</name>
<keyword evidence="2" id="KW-1185">Reference proteome</keyword>